<accession>A0A316VAD3</accession>
<reference evidence="1 2" key="1">
    <citation type="journal article" date="2018" name="Mol. Biol. Evol.">
        <title>Broad Genomic Sampling Reveals a Smut Pathogenic Ancestry of the Fungal Clade Ustilaginomycotina.</title>
        <authorList>
            <person name="Kijpornyongpan T."/>
            <person name="Mondo S.J."/>
            <person name="Barry K."/>
            <person name="Sandor L."/>
            <person name="Lee J."/>
            <person name="Lipzen A."/>
            <person name="Pangilinan J."/>
            <person name="LaButti K."/>
            <person name="Hainaut M."/>
            <person name="Henrissat B."/>
            <person name="Grigoriev I.V."/>
            <person name="Spatafora J.W."/>
            <person name="Aime M.C."/>
        </authorList>
    </citation>
    <scope>NUCLEOTIDE SEQUENCE [LARGE SCALE GENOMIC DNA]</scope>
    <source>
        <strain evidence="1 2">MCA 3882</strain>
    </source>
</reference>
<organism evidence="1 2">
    <name type="scientific">Meira miltonrushii</name>
    <dbReference type="NCBI Taxonomy" id="1280837"/>
    <lineage>
        <taxon>Eukaryota</taxon>
        <taxon>Fungi</taxon>
        <taxon>Dikarya</taxon>
        <taxon>Basidiomycota</taxon>
        <taxon>Ustilaginomycotina</taxon>
        <taxon>Exobasidiomycetes</taxon>
        <taxon>Exobasidiales</taxon>
        <taxon>Brachybasidiaceae</taxon>
        <taxon>Meira</taxon>
    </lineage>
</organism>
<proteinExistence type="predicted"/>
<sequence length="493" mass="57436">MALKVHNPTTNNHHFYHLPLHVPMCSNGLEEYNSPNKSKKSLDSLPPELLGKIFQHVLDDGISVPAPRRYEDMSKAFGLRGRKWYIPVHSFAQTCRTLRQICLPLLWKSVKLEQVGDVKHYVRFLETVSSATESYGVHVRTFSFKWIWEDEYSYDGLFKEALKQQVELEDPFNHDNYDYHPVFEEARDLIDAIGRIITRMPNITHLDWCAYIMPLPKSLAQIIEQACPKLHTVEIKNEFVHREAFTSVIPGLTKNLKTLRIEDEPTGSRLPNNEDSDYWVQWDANKPFCISMKEPDQALYVHGKNCVHWVAFHCRIGAEHNLQQVEIPYAAAFTIELLYPLWLSLELTAPNYTDAIKGSKGEEGLQVQGWAKGFGYVRRAILSLRRGFEQEGWVEEVMDRLRKDDRIQRYWAQGQVIWSDDEELTKNIKDLKIDEPWQDENEAHVEDNVGRVAAHKALSIIETLREDEKIRMAVEKWFHKESRQYFICSDVAV</sequence>
<protein>
    <submittedName>
        <fullName evidence="1">Uncharacterized protein</fullName>
    </submittedName>
</protein>
<evidence type="ECO:0000313" key="1">
    <source>
        <dbReference type="EMBL" id="PWN34579.1"/>
    </source>
</evidence>
<name>A0A316VAD3_9BASI</name>
<dbReference type="GeneID" id="37022584"/>
<dbReference type="Proteomes" id="UP000245771">
    <property type="component" value="Unassembled WGS sequence"/>
</dbReference>
<dbReference type="InParanoid" id="A0A316VAD3"/>
<dbReference type="EMBL" id="KZ819603">
    <property type="protein sequence ID" value="PWN34579.1"/>
    <property type="molecule type" value="Genomic_DNA"/>
</dbReference>
<keyword evidence="2" id="KW-1185">Reference proteome</keyword>
<evidence type="ECO:0000313" key="2">
    <source>
        <dbReference type="Proteomes" id="UP000245771"/>
    </source>
</evidence>
<gene>
    <name evidence="1" type="ORF">FA14DRAFT_177984</name>
</gene>
<dbReference type="RefSeq" id="XP_025354881.1">
    <property type="nucleotide sequence ID" value="XM_025500803.1"/>
</dbReference>
<dbReference type="AlphaFoldDB" id="A0A316VAD3"/>